<feature type="transmembrane region" description="Helical" evidence="1">
    <location>
        <begin position="24"/>
        <end position="49"/>
    </location>
</feature>
<gene>
    <name evidence="2" type="ORF">UW35_C0009G0012</name>
</gene>
<name>A0A0G1HII7_9BACT</name>
<dbReference type="Proteomes" id="UP000033861">
    <property type="component" value="Unassembled WGS sequence"/>
</dbReference>
<accession>A0A0G1HII7</accession>
<sequence length="535" mass="59550">MFNTLSVLIKLDLQATRRWFEKEAIWKFLIALAFLSVMIGVGLLIYYFSLFYFKYLSEFEVYGDLTIGYVLRATILIIAWIGILSSFIGTLTFLLSPNKVTDNLVTLPIDPLNIISWQIVKTFVLNLSLFLITIFPLALSYFSGRNISLADSIFRSVSVLLILSLLVESLGSAFAYIIANSIKKKEGPLYLFGAALVFLLGTILVYFIIFPGRLDILSEIEIENFAGVFNNLPLMRSCFIANSLTGILENGFGTHYLSIASVTSLLLIMSILIQRMLFITSWQQVRLDLNLPKIKIIPTKVLTLNLIKKDILSILRSPKELGYGIFLFLMLIIFLSLFARGIEVNRIPTRFTSSAVVFSWFWLIFYSGTYIIRLVFPLMAREGRTRWWLFSLPIKTARLVESKTLAGLLISLPLLLVGFIEWSLSPIGTPNLYLLASGSLVIIWLALSLTLIGMINPDYTLGDDPEKVSTGFAGLTALGIVVLAGTALSYLINLSAKGNISLSDSLGLLFIAGLATLAPLLLVALRSTEKHTVEV</sequence>
<feature type="transmembrane region" description="Helical" evidence="1">
    <location>
        <begin position="472"/>
        <end position="493"/>
    </location>
</feature>
<reference evidence="2 3" key="1">
    <citation type="journal article" date="2015" name="Nature">
        <title>rRNA introns, odd ribosomes, and small enigmatic genomes across a large radiation of phyla.</title>
        <authorList>
            <person name="Brown C.T."/>
            <person name="Hug L.A."/>
            <person name="Thomas B.C."/>
            <person name="Sharon I."/>
            <person name="Castelle C.J."/>
            <person name="Singh A."/>
            <person name="Wilkins M.J."/>
            <person name="Williams K.H."/>
            <person name="Banfield J.F."/>
        </authorList>
    </citation>
    <scope>NUCLEOTIDE SEQUENCE [LARGE SCALE GENOMIC DNA]</scope>
</reference>
<dbReference type="STRING" id="1618404.UW35_C0009G0012"/>
<feature type="transmembrane region" description="Helical" evidence="1">
    <location>
        <begin position="154"/>
        <end position="177"/>
    </location>
</feature>
<protein>
    <recommendedName>
        <fullName evidence="4">ABC-2 type transport system permease protein</fullName>
    </recommendedName>
</protein>
<evidence type="ECO:0008006" key="4">
    <source>
        <dbReference type="Google" id="ProtNLM"/>
    </source>
</evidence>
<evidence type="ECO:0000256" key="1">
    <source>
        <dbReference type="SAM" id="Phobius"/>
    </source>
</evidence>
<proteinExistence type="predicted"/>
<keyword evidence="1" id="KW-0472">Membrane</keyword>
<dbReference type="Pfam" id="PF16949">
    <property type="entry name" value="ABC_tran_2"/>
    <property type="match status" value="1"/>
</dbReference>
<feature type="transmembrane region" description="Helical" evidence="1">
    <location>
        <begin position="123"/>
        <end position="142"/>
    </location>
</feature>
<feature type="transmembrane region" description="Helical" evidence="1">
    <location>
        <begin position="432"/>
        <end position="452"/>
    </location>
</feature>
<keyword evidence="1" id="KW-1133">Transmembrane helix</keyword>
<feature type="transmembrane region" description="Helical" evidence="1">
    <location>
        <begin position="400"/>
        <end position="420"/>
    </location>
</feature>
<feature type="transmembrane region" description="Helical" evidence="1">
    <location>
        <begin position="69"/>
        <end position="95"/>
    </location>
</feature>
<comment type="caution">
    <text evidence="2">The sequence shown here is derived from an EMBL/GenBank/DDBJ whole genome shotgun (WGS) entry which is preliminary data.</text>
</comment>
<organism evidence="2 3">
    <name type="scientific">Candidatus Collierbacteria bacterium GW2011_GWF2_44_15</name>
    <dbReference type="NCBI Taxonomy" id="1618404"/>
    <lineage>
        <taxon>Bacteria</taxon>
        <taxon>Candidatus Collieribacteriota</taxon>
    </lineage>
</organism>
<evidence type="ECO:0000313" key="2">
    <source>
        <dbReference type="EMBL" id="KKT46735.1"/>
    </source>
</evidence>
<dbReference type="EMBL" id="LCHZ01000009">
    <property type="protein sequence ID" value="KKT46735.1"/>
    <property type="molecule type" value="Genomic_DNA"/>
</dbReference>
<feature type="transmembrane region" description="Helical" evidence="1">
    <location>
        <begin position="256"/>
        <end position="278"/>
    </location>
</feature>
<keyword evidence="1" id="KW-0812">Transmembrane</keyword>
<evidence type="ECO:0000313" key="3">
    <source>
        <dbReference type="Proteomes" id="UP000033861"/>
    </source>
</evidence>
<feature type="transmembrane region" description="Helical" evidence="1">
    <location>
        <begin position="321"/>
        <end position="339"/>
    </location>
</feature>
<feature type="transmembrane region" description="Helical" evidence="1">
    <location>
        <begin position="505"/>
        <end position="525"/>
    </location>
</feature>
<feature type="transmembrane region" description="Helical" evidence="1">
    <location>
        <begin position="359"/>
        <end position="379"/>
    </location>
</feature>
<feature type="transmembrane region" description="Helical" evidence="1">
    <location>
        <begin position="189"/>
        <end position="209"/>
    </location>
</feature>
<dbReference type="InterPro" id="IPR031599">
    <property type="entry name" value="ABC_tran_2"/>
</dbReference>
<dbReference type="AlphaFoldDB" id="A0A0G1HII7"/>